<evidence type="ECO:0000313" key="3">
    <source>
        <dbReference type="Proteomes" id="UP000242317"/>
    </source>
</evidence>
<feature type="region of interest" description="Disordered" evidence="1">
    <location>
        <begin position="186"/>
        <end position="213"/>
    </location>
</feature>
<dbReference type="AlphaFoldDB" id="A0A1G6PJY8"/>
<organism evidence="2 3">
    <name type="scientific">Acinetobacter marinus</name>
    <dbReference type="NCBI Taxonomy" id="281375"/>
    <lineage>
        <taxon>Bacteria</taxon>
        <taxon>Pseudomonadati</taxon>
        <taxon>Pseudomonadota</taxon>
        <taxon>Gammaproteobacteria</taxon>
        <taxon>Moraxellales</taxon>
        <taxon>Moraxellaceae</taxon>
        <taxon>Acinetobacter</taxon>
    </lineage>
</organism>
<accession>A0A1G6PJY8</accession>
<evidence type="ECO:0000256" key="1">
    <source>
        <dbReference type="SAM" id="MobiDB-lite"/>
    </source>
</evidence>
<evidence type="ECO:0000313" key="2">
    <source>
        <dbReference type="EMBL" id="SDC80540.1"/>
    </source>
</evidence>
<dbReference type="EMBL" id="FMYK01000018">
    <property type="protein sequence ID" value="SDC80540.1"/>
    <property type="molecule type" value="Genomic_DNA"/>
</dbReference>
<proteinExistence type="predicted"/>
<dbReference type="Proteomes" id="UP000242317">
    <property type="component" value="Unassembled WGS sequence"/>
</dbReference>
<sequence length="213" mass="23880">MSSFQPIKIIQALTISIVLATLVGCASTPKQPRTFNQLGQFQEIPLNQNSYRIGFRTHPDASYGYAEEVTLLKSAQVTVQQGFDAFKVIDDPTNRTNQQQQRQTVVYPSRPYYSSFGFHDRFYDPFYRPYWHDPFFDTPYVVNVDPVEVAYTIQMFQSNMAPSDAFDARRILEAIGGKYGLRADGSVTLASPTPNTPASTTPASNTPVKTTTP</sequence>
<dbReference type="RefSeq" id="WP_244516063.1">
    <property type="nucleotide sequence ID" value="NZ_FMYK01000018.1"/>
</dbReference>
<protein>
    <submittedName>
        <fullName evidence="2">Uncharacterized protein</fullName>
    </submittedName>
</protein>
<keyword evidence="3" id="KW-1185">Reference proteome</keyword>
<reference evidence="3" key="1">
    <citation type="submission" date="2016-09" db="EMBL/GenBank/DDBJ databases">
        <authorList>
            <person name="Varghese N."/>
            <person name="Submissions S."/>
        </authorList>
    </citation>
    <scope>NUCLEOTIDE SEQUENCE [LARGE SCALE GENOMIC DNA]</scope>
    <source>
        <strain evidence="3">ANC 3699</strain>
    </source>
</reference>
<name>A0A1G6PJY8_9GAMM</name>
<feature type="compositionally biased region" description="Low complexity" evidence="1">
    <location>
        <begin position="190"/>
        <end position="207"/>
    </location>
</feature>
<gene>
    <name evidence="2" type="ORF">SAMN05421749_1184</name>
</gene>
<dbReference type="NCBIfam" id="NF047637">
    <property type="entry name" value="lipo_CC0125"/>
    <property type="match status" value="1"/>
</dbReference>